<gene>
    <name evidence="2" type="ORF">BQ4739_LOCUS17475</name>
</gene>
<reference evidence="2 3" key="1">
    <citation type="submission" date="2016-10" db="EMBL/GenBank/DDBJ databases">
        <authorList>
            <person name="Cai Z."/>
        </authorList>
    </citation>
    <scope>NUCLEOTIDE SEQUENCE [LARGE SCALE GENOMIC DNA]</scope>
</reference>
<dbReference type="AlphaFoldDB" id="A0A383WIZ5"/>
<evidence type="ECO:0000256" key="1">
    <source>
        <dbReference type="SAM" id="MobiDB-lite"/>
    </source>
</evidence>
<organism evidence="2 3">
    <name type="scientific">Tetradesmus obliquus</name>
    <name type="common">Green alga</name>
    <name type="synonym">Acutodesmus obliquus</name>
    <dbReference type="NCBI Taxonomy" id="3088"/>
    <lineage>
        <taxon>Eukaryota</taxon>
        <taxon>Viridiplantae</taxon>
        <taxon>Chlorophyta</taxon>
        <taxon>core chlorophytes</taxon>
        <taxon>Chlorophyceae</taxon>
        <taxon>CS clade</taxon>
        <taxon>Sphaeropleales</taxon>
        <taxon>Scenedesmaceae</taxon>
        <taxon>Tetradesmus</taxon>
    </lineage>
</organism>
<feature type="region of interest" description="Disordered" evidence="1">
    <location>
        <begin position="1"/>
        <end position="26"/>
    </location>
</feature>
<evidence type="ECO:0000313" key="2">
    <source>
        <dbReference type="EMBL" id="SZX77129.1"/>
    </source>
</evidence>
<protein>
    <submittedName>
        <fullName evidence="2">Uncharacterized protein</fullName>
    </submittedName>
</protein>
<sequence>MSSNNSTLIGCNSLMPGSSSASSSMQASSQQCDSLLAHNHLTVNSSLGLVDSYVLLQQAGVKVAELQAMCCCS</sequence>
<dbReference type="EMBL" id="FNXT01001273">
    <property type="protein sequence ID" value="SZX77129.1"/>
    <property type="molecule type" value="Genomic_DNA"/>
</dbReference>
<feature type="compositionally biased region" description="Polar residues" evidence="1">
    <location>
        <begin position="1"/>
        <end position="10"/>
    </location>
</feature>
<accession>A0A383WIZ5</accession>
<keyword evidence="3" id="KW-1185">Reference proteome</keyword>
<name>A0A383WIZ5_TETOB</name>
<dbReference type="Proteomes" id="UP000256970">
    <property type="component" value="Unassembled WGS sequence"/>
</dbReference>
<evidence type="ECO:0000313" key="3">
    <source>
        <dbReference type="Proteomes" id="UP000256970"/>
    </source>
</evidence>
<proteinExistence type="predicted"/>